<feature type="region of interest" description="Disordered" evidence="1">
    <location>
        <begin position="86"/>
        <end position="131"/>
    </location>
</feature>
<accession>A0A9X0A051</accession>
<evidence type="ECO:0000313" key="3">
    <source>
        <dbReference type="Proteomes" id="UP001163046"/>
    </source>
</evidence>
<keyword evidence="3" id="KW-1185">Reference proteome</keyword>
<organism evidence="2 3">
    <name type="scientific">Desmophyllum pertusum</name>
    <dbReference type="NCBI Taxonomy" id="174260"/>
    <lineage>
        <taxon>Eukaryota</taxon>
        <taxon>Metazoa</taxon>
        <taxon>Cnidaria</taxon>
        <taxon>Anthozoa</taxon>
        <taxon>Hexacorallia</taxon>
        <taxon>Scleractinia</taxon>
        <taxon>Caryophylliina</taxon>
        <taxon>Caryophylliidae</taxon>
        <taxon>Desmophyllum</taxon>
    </lineage>
</organism>
<protein>
    <submittedName>
        <fullName evidence="2">Uncharacterized protein</fullName>
    </submittedName>
</protein>
<proteinExistence type="predicted"/>
<comment type="caution">
    <text evidence="2">The sequence shown here is derived from an EMBL/GenBank/DDBJ whole genome shotgun (WGS) entry which is preliminary data.</text>
</comment>
<evidence type="ECO:0000313" key="2">
    <source>
        <dbReference type="EMBL" id="KAJ7391042.1"/>
    </source>
</evidence>
<evidence type="ECO:0000256" key="1">
    <source>
        <dbReference type="SAM" id="MobiDB-lite"/>
    </source>
</evidence>
<dbReference type="EMBL" id="MU825409">
    <property type="protein sequence ID" value="KAJ7391042.1"/>
    <property type="molecule type" value="Genomic_DNA"/>
</dbReference>
<dbReference type="AlphaFoldDB" id="A0A9X0A051"/>
<reference evidence="2" key="1">
    <citation type="submission" date="2023-01" db="EMBL/GenBank/DDBJ databases">
        <title>Genome assembly of the deep-sea coral Lophelia pertusa.</title>
        <authorList>
            <person name="Herrera S."/>
            <person name="Cordes E."/>
        </authorList>
    </citation>
    <scope>NUCLEOTIDE SEQUENCE</scope>
    <source>
        <strain evidence="2">USNM1676648</strain>
        <tissue evidence="2">Polyp</tissue>
    </source>
</reference>
<gene>
    <name evidence="2" type="ORF">OS493_021063</name>
</gene>
<dbReference type="Proteomes" id="UP001163046">
    <property type="component" value="Unassembled WGS sequence"/>
</dbReference>
<feature type="compositionally biased region" description="Polar residues" evidence="1">
    <location>
        <begin position="105"/>
        <end position="114"/>
    </location>
</feature>
<name>A0A9X0A051_9CNID</name>
<sequence>MEVSIGGLILLYLKFCKNKNSQNALPASTGERMETGDITRMAHREMQAAASTNAVIELTPRAPQSYIATVPPELNAFSNGAFVIDVDENSSLPDPDAPPPYSSLGFEQQRNENNVGEPPSYDEAIRSSTTT</sequence>